<evidence type="ECO:0000313" key="4">
    <source>
        <dbReference type="Proteomes" id="UP000028492"/>
    </source>
</evidence>
<dbReference type="InterPro" id="IPR047057">
    <property type="entry name" value="MerR_fam"/>
</dbReference>
<dbReference type="GO" id="GO:0003677">
    <property type="term" value="F:DNA binding"/>
    <property type="evidence" value="ECO:0007669"/>
    <property type="project" value="UniProtKB-KW"/>
</dbReference>
<dbReference type="CDD" id="cd04780">
    <property type="entry name" value="HTH_MerR-like_sg5"/>
    <property type="match status" value="1"/>
</dbReference>
<dbReference type="Gene3D" id="1.10.1660.10">
    <property type="match status" value="1"/>
</dbReference>
<protein>
    <recommendedName>
        <fullName evidence="2">HTH merR-type domain-containing protein</fullName>
    </recommendedName>
</protein>
<evidence type="ECO:0000256" key="1">
    <source>
        <dbReference type="ARBA" id="ARBA00023125"/>
    </source>
</evidence>
<dbReference type="STRING" id="208439.AJAP_35030"/>
<name>A0A075V3Q2_9PSEU</name>
<organism evidence="3 4">
    <name type="scientific">Amycolatopsis japonica</name>
    <dbReference type="NCBI Taxonomy" id="208439"/>
    <lineage>
        <taxon>Bacteria</taxon>
        <taxon>Bacillati</taxon>
        <taxon>Actinomycetota</taxon>
        <taxon>Actinomycetes</taxon>
        <taxon>Pseudonocardiales</taxon>
        <taxon>Pseudonocardiaceae</taxon>
        <taxon>Amycolatopsis</taxon>
        <taxon>Amycolatopsis japonica group</taxon>
    </lineage>
</organism>
<dbReference type="InterPro" id="IPR000551">
    <property type="entry name" value="MerR-type_HTH_dom"/>
</dbReference>
<keyword evidence="1" id="KW-0238">DNA-binding</keyword>
<dbReference type="PANTHER" id="PTHR30204">
    <property type="entry name" value="REDOX-CYCLING DRUG-SENSING TRANSCRIPTIONAL ACTIVATOR SOXR"/>
    <property type="match status" value="1"/>
</dbReference>
<reference evidence="3 4" key="1">
    <citation type="journal article" date="2014" name="J. Biotechnol.">
        <title>Complete genome sequence of the actinobacterium Amycolatopsis japonica MG417-CF17(T) (=DSM 44213T) producing (S,S)-N,N'-ethylenediaminedisuccinic acid.</title>
        <authorList>
            <person name="Stegmann E."/>
            <person name="Albersmeier A."/>
            <person name="Spohn M."/>
            <person name="Gert H."/>
            <person name="Weber T."/>
            <person name="Wohlleben W."/>
            <person name="Kalinowski J."/>
            <person name="Ruckert C."/>
        </authorList>
    </citation>
    <scope>NUCLEOTIDE SEQUENCE [LARGE SCALE GENOMIC DNA]</scope>
    <source>
        <strain evidence="4">MG417-CF17 (DSM 44213)</strain>
    </source>
</reference>
<dbReference type="SMART" id="SM00422">
    <property type="entry name" value="HTH_MERR"/>
    <property type="match status" value="1"/>
</dbReference>
<evidence type="ECO:0000259" key="2">
    <source>
        <dbReference type="PROSITE" id="PS50937"/>
    </source>
</evidence>
<proteinExistence type="predicted"/>
<dbReference type="PRINTS" id="PR00040">
    <property type="entry name" value="HTHMERR"/>
</dbReference>
<gene>
    <name evidence="3" type="ORF">AJAP_35030</name>
</gene>
<keyword evidence="4" id="KW-1185">Reference proteome</keyword>
<dbReference type="RefSeq" id="WP_063777820.1">
    <property type="nucleotide sequence ID" value="NZ_CP008953.1"/>
</dbReference>
<evidence type="ECO:0000313" key="3">
    <source>
        <dbReference type="EMBL" id="AIG79813.1"/>
    </source>
</evidence>
<feature type="domain" description="HTH merR-type" evidence="2">
    <location>
        <begin position="15"/>
        <end position="83"/>
    </location>
</feature>
<dbReference type="HOGENOM" id="CLU_102175_0_0_11"/>
<dbReference type="EMBL" id="CP008953">
    <property type="protein sequence ID" value="AIG79813.1"/>
    <property type="molecule type" value="Genomic_DNA"/>
</dbReference>
<dbReference type="Proteomes" id="UP000028492">
    <property type="component" value="Chromosome"/>
</dbReference>
<dbReference type="PROSITE" id="PS50937">
    <property type="entry name" value="HTH_MERR_2"/>
    <property type="match status" value="1"/>
</dbReference>
<accession>A0A075V3Q2</accession>
<dbReference type="SUPFAM" id="SSF46955">
    <property type="entry name" value="Putative DNA-binding domain"/>
    <property type="match status" value="1"/>
</dbReference>
<dbReference type="AlphaFoldDB" id="A0A075V3Q2"/>
<dbReference type="GO" id="GO:0003700">
    <property type="term" value="F:DNA-binding transcription factor activity"/>
    <property type="evidence" value="ECO:0007669"/>
    <property type="project" value="InterPro"/>
</dbReference>
<dbReference type="InterPro" id="IPR009061">
    <property type="entry name" value="DNA-bd_dom_put_sf"/>
</dbReference>
<dbReference type="KEGG" id="aja:AJAP_35030"/>
<dbReference type="PANTHER" id="PTHR30204:SF98">
    <property type="entry name" value="HTH-TYPE TRANSCRIPTIONAL REGULATOR ADHR"/>
    <property type="match status" value="1"/>
</dbReference>
<dbReference type="Pfam" id="PF13411">
    <property type="entry name" value="MerR_1"/>
    <property type="match status" value="1"/>
</dbReference>
<sequence>MTLEPSPRWENARVRMAELSEKAGIPVATIKYYLREGLLPPGERTSPNQAKYDDGHVQRIKLIRALMDVGGLSLATVGEVLAAVDAGEASPHHVLGIAQQGITTSKRVVDDEAREWALATVRALADRRGWPCKDEDDLVIQALVGVLCTIREVGHGWYLEKLDAYAEIADRTADLDLEGISGIESLDQIIEIAVVETVLGDRLLSVLRRLAQQRASKAYFAGLTVDDERQGDRLEDPGLR</sequence>
<dbReference type="eggNOG" id="COG0789">
    <property type="taxonomic scope" value="Bacteria"/>
</dbReference>